<keyword evidence="1" id="KW-1133">Transmembrane helix</keyword>
<name>K5VHQ8_PHACS</name>
<dbReference type="AlphaFoldDB" id="K5VHQ8"/>
<dbReference type="KEGG" id="pco:PHACADRAFT_130251"/>
<dbReference type="EMBL" id="JH930478">
    <property type="protein sequence ID" value="EKM50783.1"/>
    <property type="molecule type" value="Genomic_DNA"/>
</dbReference>
<dbReference type="Gene3D" id="3.40.50.980">
    <property type="match status" value="1"/>
</dbReference>
<dbReference type="HOGENOM" id="CLU_161752_0_0_1"/>
<accession>K5VHQ8</accession>
<dbReference type="InParanoid" id="K5VHQ8"/>
<feature type="non-terminal residue" evidence="2">
    <location>
        <position position="107"/>
    </location>
</feature>
<proteinExistence type="predicted"/>
<protein>
    <recommendedName>
        <fullName evidence="4">AMP-dependent synthetase/ligase domain-containing protein</fullName>
    </recommendedName>
</protein>
<dbReference type="GeneID" id="18908160"/>
<evidence type="ECO:0008006" key="4">
    <source>
        <dbReference type="Google" id="ProtNLM"/>
    </source>
</evidence>
<keyword evidence="1" id="KW-0812">Transmembrane</keyword>
<evidence type="ECO:0000256" key="1">
    <source>
        <dbReference type="SAM" id="Phobius"/>
    </source>
</evidence>
<feature type="transmembrane region" description="Helical" evidence="1">
    <location>
        <begin position="84"/>
        <end position="106"/>
    </location>
</feature>
<reference evidence="2 3" key="1">
    <citation type="journal article" date="2012" name="BMC Genomics">
        <title>Comparative genomics of the white-rot fungi, Phanerochaete carnosa and P. chrysosporium, to elucidate the genetic basis of the distinct wood types they colonize.</title>
        <authorList>
            <person name="Suzuki H."/>
            <person name="MacDonald J."/>
            <person name="Syed K."/>
            <person name="Salamov A."/>
            <person name="Hori C."/>
            <person name="Aerts A."/>
            <person name="Henrissat B."/>
            <person name="Wiebenga A."/>
            <person name="vanKuyk P.A."/>
            <person name="Barry K."/>
            <person name="Lindquist E."/>
            <person name="LaButti K."/>
            <person name="Lapidus A."/>
            <person name="Lucas S."/>
            <person name="Coutinho P."/>
            <person name="Gong Y."/>
            <person name="Samejima M."/>
            <person name="Mahadevan R."/>
            <person name="Abou-Zaid M."/>
            <person name="de Vries R.P."/>
            <person name="Igarashi K."/>
            <person name="Yadav J.S."/>
            <person name="Grigoriev I.V."/>
            <person name="Master E.R."/>
        </authorList>
    </citation>
    <scope>NUCLEOTIDE SEQUENCE [LARGE SCALE GENOMIC DNA]</scope>
    <source>
        <strain evidence="2 3">HHB-10118-sp</strain>
    </source>
</reference>
<sequence>MSSTPARPPLDGSISILPGFVDFHAQHNPERPWALLSAGPGLPVDAVSFLEFARAADRVAHKLRPNRSGPDNEVVAVLVNCDTVLYLALLAGMMKAGIVVCSILTWL</sequence>
<evidence type="ECO:0000313" key="3">
    <source>
        <dbReference type="Proteomes" id="UP000008370"/>
    </source>
</evidence>
<keyword evidence="3" id="KW-1185">Reference proteome</keyword>
<keyword evidence="1" id="KW-0472">Membrane</keyword>
<evidence type="ECO:0000313" key="2">
    <source>
        <dbReference type="EMBL" id="EKM50783.1"/>
    </source>
</evidence>
<gene>
    <name evidence="2" type="ORF">PHACADRAFT_130251</name>
</gene>
<dbReference type="RefSeq" id="XP_007401044.1">
    <property type="nucleotide sequence ID" value="XM_007400982.1"/>
</dbReference>
<organism evidence="2 3">
    <name type="scientific">Phanerochaete carnosa (strain HHB-10118-sp)</name>
    <name type="common">White-rot fungus</name>
    <name type="synonym">Peniophora carnosa</name>
    <dbReference type="NCBI Taxonomy" id="650164"/>
    <lineage>
        <taxon>Eukaryota</taxon>
        <taxon>Fungi</taxon>
        <taxon>Dikarya</taxon>
        <taxon>Basidiomycota</taxon>
        <taxon>Agaricomycotina</taxon>
        <taxon>Agaricomycetes</taxon>
        <taxon>Polyporales</taxon>
        <taxon>Phanerochaetaceae</taxon>
        <taxon>Phanerochaete</taxon>
    </lineage>
</organism>
<dbReference type="Proteomes" id="UP000008370">
    <property type="component" value="Unassembled WGS sequence"/>
</dbReference>
<dbReference type="OrthoDB" id="429813at2759"/>
<dbReference type="SUPFAM" id="SSF56801">
    <property type="entry name" value="Acetyl-CoA synthetase-like"/>
    <property type="match status" value="1"/>
</dbReference>